<feature type="compositionally biased region" description="Basic residues" evidence="1">
    <location>
        <begin position="108"/>
        <end position="121"/>
    </location>
</feature>
<sequence length="164" mass="19128">MGLSIPIYPKEGGMVDSQCYKHKKTPSPSLAFIKENIDVLRTMIKEHDQQAKINDTPRKLAYVDSDKEALARQNSLYHQKSEDSSKNKEPTYLRRSRRLEDQSTTREKARRKRSKSKRKRSGHQETSSNSEYKEGSDDALRPEFTLQKAKTYSFYPKNHSFQIL</sequence>
<name>A0A699L987_TANCI</name>
<evidence type="ECO:0000256" key="1">
    <source>
        <dbReference type="SAM" id="MobiDB-lite"/>
    </source>
</evidence>
<protein>
    <submittedName>
        <fullName evidence="2">Uncharacterized protein</fullName>
    </submittedName>
</protein>
<feature type="region of interest" description="Disordered" evidence="1">
    <location>
        <begin position="71"/>
        <end position="140"/>
    </location>
</feature>
<dbReference type="EMBL" id="BKCJ010583979">
    <property type="protein sequence ID" value="GFB24481.1"/>
    <property type="molecule type" value="Genomic_DNA"/>
</dbReference>
<proteinExistence type="predicted"/>
<reference evidence="2" key="1">
    <citation type="journal article" date="2019" name="Sci. Rep.">
        <title>Draft genome of Tanacetum cinerariifolium, the natural source of mosquito coil.</title>
        <authorList>
            <person name="Yamashiro T."/>
            <person name="Shiraishi A."/>
            <person name="Satake H."/>
            <person name="Nakayama K."/>
        </authorList>
    </citation>
    <scope>NUCLEOTIDE SEQUENCE</scope>
</reference>
<dbReference type="AlphaFoldDB" id="A0A699L987"/>
<feature type="compositionally biased region" description="Basic and acidic residues" evidence="1">
    <location>
        <begin position="131"/>
        <end position="140"/>
    </location>
</feature>
<evidence type="ECO:0000313" key="2">
    <source>
        <dbReference type="EMBL" id="GFB24481.1"/>
    </source>
</evidence>
<organism evidence="2">
    <name type="scientific">Tanacetum cinerariifolium</name>
    <name type="common">Dalmatian daisy</name>
    <name type="synonym">Chrysanthemum cinerariifolium</name>
    <dbReference type="NCBI Taxonomy" id="118510"/>
    <lineage>
        <taxon>Eukaryota</taxon>
        <taxon>Viridiplantae</taxon>
        <taxon>Streptophyta</taxon>
        <taxon>Embryophyta</taxon>
        <taxon>Tracheophyta</taxon>
        <taxon>Spermatophyta</taxon>
        <taxon>Magnoliopsida</taxon>
        <taxon>eudicotyledons</taxon>
        <taxon>Gunneridae</taxon>
        <taxon>Pentapetalae</taxon>
        <taxon>asterids</taxon>
        <taxon>campanulids</taxon>
        <taxon>Asterales</taxon>
        <taxon>Asteraceae</taxon>
        <taxon>Asteroideae</taxon>
        <taxon>Anthemideae</taxon>
        <taxon>Anthemidinae</taxon>
        <taxon>Tanacetum</taxon>
    </lineage>
</organism>
<gene>
    <name evidence="2" type="ORF">Tci_696452</name>
</gene>
<feature type="compositionally biased region" description="Basic and acidic residues" evidence="1">
    <location>
        <begin position="79"/>
        <end position="107"/>
    </location>
</feature>
<comment type="caution">
    <text evidence="2">The sequence shown here is derived from an EMBL/GenBank/DDBJ whole genome shotgun (WGS) entry which is preliminary data.</text>
</comment>
<accession>A0A699L987</accession>